<dbReference type="Gene3D" id="3.30.565.10">
    <property type="entry name" value="Histidine kinase-like ATPase, C-terminal domain"/>
    <property type="match status" value="1"/>
</dbReference>
<protein>
    <submittedName>
        <fullName evidence="3">Sensor histidine kinase</fullName>
    </submittedName>
</protein>
<feature type="transmembrane region" description="Helical" evidence="1">
    <location>
        <begin position="38"/>
        <end position="58"/>
    </location>
</feature>
<comment type="caution">
    <text evidence="3">The sequence shown here is derived from an EMBL/GenBank/DDBJ whole genome shotgun (WGS) entry which is preliminary data.</text>
</comment>
<feature type="transmembrane region" description="Helical" evidence="1">
    <location>
        <begin position="124"/>
        <end position="142"/>
    </location>
</feature>
<reference evidence="3" key="2">
    <citation type="journal article" date="2021" name="PeerJ">
        <title>Extensive microbial diversity within the chicken gut microbiome revealed by metagenomics and culture.</title>
        <authorList>
            <person name="Gilroy R."/>
            <person name="Ravi A."/>
            <person name="Getino M."/>
            <person name="Pursley I."/>
            <person name="Horton D.L."/>
            <person name="Alikhan N.F."/>
            <person name="Baker D."/>
            <person name="Gharbi K."/>
            <person name="Hall N."/>
            <person name="Watson M."/>
            <person name="Adriaenssens E.M."/>
            <person name="Foster-Nyarko E."/>
            <person name="Jarju S."/>
            <person name="Secka A."/>
            <person name="Antonio M."/>
            <person name="Oren A."/>
            <person name="Chaudhuri R.R."/>
            <person name="La Ragione R."/>
            <person name="Hildebrand F."/>
            <person name="Pallen M.J."/>
        </authorList>
    </citation>
    <scope>NUCLEOTIDE SEQUENCE</scope>
    <source>
        <strain evidence="3">CHK190-19873</strain>
    </source>
</reference>
<gene>
    <name evidence="3" type="ORF">IAB44_06185</name>
</gene>
<dbReference type="SUPFAM" id="SSF55874">
    <property type="entry name" value="ATPase domain of HSP90 chaperone/DNA topoisomerase II/histidine kinase"/>
    <property type="match status" value="1"/>
</dbReference>
<dbReference type="Pfam" id="PF14501">
    <property type="entry name" value="HATPase_c_5"/>
    <property type="match status" value="1"/>
</dbReference>
<organism evidence="3 4">
    <name type="scientific">Candidatus Limivivens intestinipullorum</name>
    <dbReference type="NCBI Taxonomy" id="2840858"/>
    <lineage>
        <taxon>Bacteria</taxon>
        <taxon>Bacillati</taxon>
        <taxon>Bacillota</taxon>
        <taxon>Clostridia</taxon>
        <taxon>Lachnospirales</taxon>
        <taxon>Lachnospiraceae</taxon>
        <taxon>Lachnospiraceae incertae sedis</taxon>
        <taxon>Candidatus Limivivens</taxon>
    </lineage>
</organism>
<dbReference type="EMBL" id="DVIQ01000029">
    <property type="protein sequence ID" value="HIS31120.1"/>
    <property type="molecule type" value="Genomic_DNA"/>
</dbReference>
<dbReference type="GO" id="GO:0016301">
    <property type="term" value="F:kinase activity"/>
    <property type="evidence" value="ECO:0007669"/>
    <property type="project" value="UniProtKB-KW"/>
</dbReference>
<name>A0A9D1ERV6_9FIRM</name>
<feature type="domain" description="Sensor histidine kinase NatK-like C-terminal" evidence="2">
    <location>
        <begin position="330"/>
        <end position="428"/>
    </location>
</feature>
<accession>A0A9D1ERV6</accession>
<dbReference type="AlphaFoldDB" id="A0A9D1ERV6"/>
<dbReference type="InterPro" id="IPR036890">
    <property type="entry name" value="HATPase_C_sf"/>
</dbReference>
<dbReference type="Proteomes" id="UP000823935">
    <property type="component" value="Unassembled WGS sequence"/>
</dbReference>
<feature type="transmembrane region" description="Helical" evidence="1">
    <location>
        <begin position="193"/>
        <end position="215"/>
    </location>
</feature>
<evidence type="ECO:0000313" key="4">
    <source>
        <dbReference type="Proteomes" id="UP000823935"/>
    </source>
</evidence>
<sequence length="442" mass="50822">MEYGKIAYWILQVTEACLWYCLLFPEMTDRRTKRGERARLWTATLMWGGLYGYRGLWISVDLGYAKWGFLSACFFLAVFSGKDFLTGALWAFVSCNTASLLKLAALLARGLLVNEKMLEVMYESPVWLSCLVELCLISLLFAGNKRIKTKRIRMDDFLRRGWPFLLTGGILEHILLEYIIVAQKNHPIFPSLLMLNVCAIVAAVIGLAAMALWYLNIQAKEGNRVTLMRNSLVSQEYAALKEEYEKFARLAHEMNRERQYLYQCLRNGQYAKALAYLEEKGQIPEPKGQVWTGNGFLDYLISTRKQKMDKEGTTFFFYGEFTEIPIAEEDFWTLLGNLLDNAQEAAALCEPGRRWVRLEFGSINDMFQLRVENASSRLPIVKNGRFSSTKPGFGHGWGTENIRSIVEKYGGILRQAYTEQDFQTEIVFVEENKKRQQYGLVP</sequence>
<feature type="transmembrane region" description="Helical" evidence="1">
    <location>
        <begin position="64"/>
        <end position="81"/>
    </location>
</feature>
<keyword evidence="1" id="KW-0472">Membrane</keyword>
<keyword evidence="3" id="KW-0808">Transferase</keyword>
<keyword evidence="3" id="KW-0418">Kinase</keyword>
<reference evidence="3" key="1">
    <citation type="submission" date="2020-10" db="EMBL/GenBank/DDBJ databases">
        <authorList>
            <person name="Gilroy R."/>
        </authorList>
    </citation>
    <scope>NUCLEOTIDE SEQUENCE</scope>
    <source>
        <strain evidence="3">CHK190-19873</strain>
    </source>
</reference>
<proteinExistence type="predicted"/>
<keyword evidence="1" id="KW-0812">Transmembrane</keyword>
<feature type="transmembrane region" description="Helical" evidence="1">
    <location>
        <begin position="162"/>
        <end position="181"/>
    </location>
</feature>
<evidence type="ECO:0000256" key="1">
    <source>
        <dbReference type="SAM" id="Phobius"/>
    </source>
</evidence>
<dbReference type="CDD" id="cd16935">
    <property type="entry name" value="HATPase_AgrC-ComD-like"/>
    <property type="match status" value="1"/>
</dbReference>
<evidence type="ECO:0000313" key="3">
    <source>
        <dbReference type="EMBL" id="HIS31120.1"/>
    </source>
</evidence>
<evidence type="ECO:0000259" key="2">
    <source>
        <dbReference type="Pfam" id="PF14501"/>
    </source>
</evidence>
<dbReference type="InterPro" id="IPR032834">
    <property type="entry name" value="NatK-like_C"/>
</dbReference>
<feature type="transmembrane region" description="Helical" evidence="1">
    <location>
        <begin position="88"/>
        <end position="112"/>
    </location>
</feature>
<keyword evidence="1" id="KW-1133">Transmembrane helix</keyword>